<keyword evidence="1" id="KW-0378">Hydrolase</keyword>
<dbReference type="GO" id="GO:0004623">
    <property type="term" value="F:phospholipase A2 activity"/>
    <property type="evidence" value="ECO:0007669"/>
    <property type="project" value="TreeGrafter"/>
</dbReference>
<reference evidence="4" key="1">
    <citation type="journal article" date="2021" name="Proc. Natl. Acad. Sci. U.S.A.">
        <title>Three genomes in the algal genus Volvox reveal the fate of a haploid sex-determining region after a transition to homothallism.</title>
        <authorList>
            <person name="Yamamoto K."/>
            <person name="Hamaji T."/>
            <person name="Kawai-Toyooka H."/>
            <person name="Matsuzaki R."/>
            <person name="Takahashi F."/>
            <person name="Nishimura Y."/>
            <person name="Kawachi M."/>
            <person name="Noguchi H."/>
            <person name="Minakuchi Y."/>
            <person name="Umen J.G."/>
            <person name="Toyoda A."/>
            <person name="Nozaki H."/>
        </authorList>
    </citation>
    <scope>NUCLEOTIDE SEQUENCE</scope>
    <source>
        <strain evidence="4">NIES-3780</strain>
    </source>
</reference>
<dbReference type="PANTHER" id="PTHR10728">
    <property type="entry name" value="CYTOSOLIC PHOSPHOLIPASE A2"/>
    <property type="match status" value="1"/>
</dbReference>
<evidence type="ECO:0000256" key="1">
    <source>
        <dbReference type="ARBA" id="ARBA00022801"/>
    </source>
</evidence>
<dbReference type="InterPro" id="IPR002642">
    <property type="entry name" value="LysoPLipase_cat_dom"/>
</dbReference>
<evidence type="ECO:0000313" key="5">
    <source>
        <dbReference type="Proteomes" id="UP000747399"/>
    </source>
</evidence>
<dbReference type="Proteomes" id="UP000747399">
    <property type="component" value="Unassembled WGS sequence"/>
</dbReference>
<dbReference type="GO" id="GO:0005829">
    <property type="term" value="C:cytosol"/>
    <property type="evidence" value="ECO:0007669"/>
    <property type="project" value="TreeGrafter"/>
</dbReference>
<sequence length="606" mass="64901">MGCGASRTDGQKPMHVGVTATLTIEEKPPVIKENSQVIDAASLKCTALVKAWPANAVGTICFPEVDDPEFAIPALVSDKLPLAICISGGGFRAATLGLGWLRALQILGVLKKIKYLCTCSGSSWLASALCFQRLVSTDEFLGPYLPPEQCSLEEINDVDQKGHCVAVLSDAEPLREYFKDWAGSLLEDKEEVARQARSWTKGIAASFLQPYGLGDTDTSTVTCCGTKGGVETTVSERASDVGRGKVLMANLDGLPFPIISQAIMLATEKVKWLPLEWTPLYSGCPARGSESTPNLGAGWVEALGLNADLVGKPEAVDGCPGAVRVRVRPAGPASLGEAIGISSAFNAYQLALSKTKAGKAAHRALGFNTAQFLNFQDWTSSNVELVDGTALDYYAIYPTLRRKIPSIIVCSASRTECNDPKFAMYMMELAGLFGCWPGDPKQADIIPEEYNKIQQVFPAEGFSELCQALQDSAQAGLAPVHVNEYEVIENAALGVPGGWRVRVMWVINDRQSAWEAALPEDTRDQLERDRSGLIAKVEEALNPLDADTLREFPHVSTFAMNYKPQLVNLMANHAAHMLMSSKSAVHGMVAAAAAAAAEGTGSSADE</sequence>
<name>A0A8J4BFU8_9CHLO</name>
<keyword evidence="2" id="KW-0443">Lipid metabolism</keyword>
<feature type="domain" description="PLA2c" evidence="3">
    <location>
        <begin position="82"/>
        <end position="156"/>
    </location>
</feature>
<dbReference type="AlphaFoldDB" id="A0A8J4BFU8"/>
<keyword evidence="5" id="KW-1185">Reference proteome</keyword>
<dbReference type="Pfam" id="PF01735">
    <property type="entry name" value="PLA2_B"/>
    <property type="match status" value="1"/>
</dbReference>
<dbReference type="Gene3D" id="3.40.1090.10">
    <property type="entry name" value="Cytosolic phospholipase A2 catalytic domain"/>
    <property type="match status" value="1"/>
</dbReference>
<dbReference type="SUPFAM" id="SSF52151">
    <property type="entry name" value="FabD/lysophospholipase-like"/>
    <property type="match status" value="1"/>
</dbReference>
<protein>
    <recommendedName>
        <fullName evidence="3">PLA2c domain-containing protein</fullName>
    </recommendedName>
</protein>
<dbReference type="InterPro" id="IPR016035">
    <property type="entry name" value="Acyl_Trfase/lysoPLipase"/>
</dbReference>
<evidence type="ECO:0000256" key="2">
    <source>
        <dbReference type="ARBA" id="ARBA00023098"/>
    </source>
</evidence>
<accession>A0A8J4BFU8</accession>
<organism evidence="4 5">
    <name type="scientific">Volvox africanus</name>
    <dbReference type="NCBI Taxonomy" id="51714"/>
    <lineage>
        <taxon>Eukaryota</taxon>
        <taxon>Viridiplantae</taxon>
        <taxon>Chlorophyta</taxon>
        <taxon>core chlorophytes</taxon>
        <taxon>Chlorophyceae</taxon>
        <taxon>CS clade</taxon>
        <taxon>Chlamydomonadales</taxon>
        <taxon>Volvocaceae</taxon>
        <taxon>Volvox</taxon>
    </lineage>
</organism>
<gene>
    <name evidence="4" type="ORF">Vafri_15276</name>
</gene>
<dbReference type="PANTHER" id="PTHR10728:SF40">
    <property type="entry name" value="PATATIN FAMILY PROTEIN"/>
    <property type="match status" value="1"/>
</dbReference>
<evidence type="ECO:0000313" key="4">
    <source>
        <dbReference type="EMBL" id="GIL60744.1"/>
    </source>
</evidence>
<comment type="caution">
    <text evidence="4">The sequence shown here is derived from an EMBL/GenBank/DDBJ whole genome shotgun (WGS) entry which is preliminary data.</text>
</comment>
<dbReference type="EMBL" id="BNCO01000041">
    <property type="protein sequence ID" value="GIL60744.1"/>
    <property type="molecule type" value="Genomic_DNA"/>
</dbReference>
<dbReference type="GO" id="GO:0046475">
    <property type="term" value="P:glycerophospholipid catabolic process"/>
    <property type="evidence" value="ECO:0007669"/>
    <property type="project" value="TreeGrafter"/>
</dbReference>
<proteinExistence type="predicted"/>
<evidence type="ECO:0000259" key="3">
    <source>
        <dbReference type="Pfam" id="PF01735"/>
    </source>
</evidence>